<dbReference type="OrthoDB" id="427480at2759"/>
<dbReference type="SUPFAM" id="SSF56112">
    <property type="entry name" value="Protein kinase-like (PK-like)"/>
    <property type="match status" value="1"/>
</dbReference>
<dbReference type="EMBL" id="VFQX01000013">
    <property type="protein sequence ID" value="KAF0981425.1"/>
    <property type="molecule type" value="Genomic_DNA"/>
</dbReference>
<dbReference type="RefSeq" id="XP_044566138.1">
    <property type="nucleotide sequence ID" value="XM_044702562.1"/>
</dbReference>
<gene>
    <name evidence="4" type="ORF">FDP41_012082</name>
</gene>
<name>A0A6A5C7G7_NAEFO</name>
<organism evidence="4 5">
    <name type="scientific">Naegleria fowleri</name>
    <name type="common">Brain eating amoeba</name>
    <dbReference type="NCBI Taxonomy" id="5763"/>
    <lineage>
        <taxon>Eukaryota</taxon>
        <taxon>Discoba</taxon>
        <taxon>Heterolobosea</taxon>
        <taxon>Tetramitia</taxon>
        <taxon>Eutetramitia</taxon>
        <taxon>Vahlkampfiidae</taxon>
        <taxon>Naegleria</taxon>
    </lineage>
</organism>
<dbReference type="PANTHER" id="PTHR43173">
    <property type="entry name" value="ABC1 FAMILY PROTEIN"/>
    <property type="match status" value="1"/>
</dbReference>
<dbReference type="InterPro" id="IPR004147">
    <property type="entry name" value="ABC1_dom"/>
</dbReference>
<dbReference type="PANTHER" id="PTHR43173:SF28">
    <property type="entry name" value="AARF DOMAIN CONTAINING KINASE 5"/>
    <property type="match status" value="1"/>
</dbReference>
<dbReference type="InterPro" id="IPR051130">
    <property type="entry name" value="Mito_struct-func_regulator"/>
</dbReference>
<comment type="caution">
    <text evidence="4">The sequence shown here is derived from an EMBL/GenBank/DDBJ whole genome shotgun (WGS) entry which is preliminary data.</text>
</comment>
<dbReference type="VEuPathDB" id="AmoebaDB:NF0084200"/>
<dbReference type="GeneID" id="68119297"/>
<evidence type="ECO:0000259" key="3">
    <source>
        <dbReference type="Pfam" id="PF03109"/>
    </source>
</evidence>
<proteinExistence type="inferred from homology"/>
<accession>A0A6A5C7G7</accession>
<reference evidence="4 5" key="1">
    <citation type="journal article" date="2019" name="Sci. Rep.">
        <title>Nanopore sequencing improves the draft genome of the human pathogenic amoeba Naegleria fowleri.</title>
        <authorList>
            <person name="Liechti N."/>
            <person name="Schurch N."/>
            <person name="Bruggmann R."/>
            <person name="Wittwer M."/>
        </authorList>
    </citation>
    <scope>NUCLEOTIDE SEQUENCE [LARGE SCALE GENOMIC DNA]</scope>
    <source>
        <strain evidence="4 5">ATCC 30894</strain>
    </source>
</reference>
<evidence type="ECO:0000313" key="5">
    <source>
        <dbReference type="Proteomes" id="UP000444721"/>
    </source>
</evidence>
<dbReference type="Pfam" id="PF03109">
    <property type="entry name" value="ABC1"/>
    <property type="match status" value="1"/>
</dbReference>
<feature type="domain" description="ABC1 atypical kinase-like" evidence="3">
    <location>
        <begin position="350"/>
        <end position="620"/>
    </location>
</feature>
<feature type="region of interest" description="Disordered" evidence="2">
    <location>
        <begin position="93"/>
        <end position="117"/>
    </location>
</feature>
<dbReference type="InterPro" id="IPR045307">
    <property type="entry name" value="ADCK1_dom"/>
</dbReference>
<feature type="compositionally biased region" description="Basic and acidic residues" evidence="2">
    <location>
        <begin position="93"/>
        <end position="107"/>
    </location>
</feature>
<sequence length="802" mass="93855">MKQQRWTSCSLLLQEQLQHHYFLFHQKRSSCPSFTPLFRDCMMMEEGSYTLPLSKSTYISNRLTLCSSSVLNHKQCSVVRSIQMRNFSTRNDFDAGDSERSDQDVARNNHPPNSTYNKDVFNSEMKRMYKNTLMHDQLNLDDNKKNSRFWIKALISILSIIILLKMKSDIYKAIYPYVRPHLPRIRNFLLHYSQLNISEILFHADVSIFQKLEFMLFHYLAILVQLLEGTYRFSRVASVGISCLWDYYTHYDSEEWREQVAREERHQLFSKTRENDETNNVHTDASVTTTTSMESHAKNKSIIDQIHKRNAEKFLSLFTELGGIFVKIGQYMSSMTNFLPDAWTTTLQVLQDKVPSEATLEEIKSMFEEEHLLTKSQTFEAIFERFEAHPIAAASLAQVHKAKLRKGSIPSLKGTDLDGTEVAVKVQYPSIRYYYKGDMIAKGVALSIIQFFFPHYNISWMGSLLDETLNQELDFRIEKSNAEKITSLFAQEEEGMKRQLYIPRVISSLSSKRLLTMEFIDGVKISDTDKLRQRFGENGIVEAASITFNAFAKMIFLHSFLHTDPHPGNILVRAHPNYKNRVQVVLIDHGLYQKLSHDFSVNFGRFWRALVLKDNVFVKKYCQDLGIEDYQLYASIILMRGYDDTSDVGLFNHGTKKEFESFIKGIIEHRMERFQQMIRNMPSEMLLIMRTNNLLRYVNQSLGVPVNRYVIYARVASKGIHRHCEMSSRHHNSTTRIISLWKYLKEKSVIAAEQIHFETILALYQLKQWLWNWYYRQLIFIGFMKPIRLRVEKNDLDVVLAA</sequence>
<evidence type="ECO:0000256" key="1">
    <source>
        <dbReference type="ARBA" id="ARBA00009670"/>
    </source>
</evidence>
<dbReference type="AlphaFoldDB" id="A0A6A5C7G7"/>
<evidence type="ECO:0000256" key="2">
    <source>
        <dbReference type="SAM" id="MobiDB-lite"/>
    </source>
</evidence>
<evidence type="ECO:0000313" key="4">
    <source>
        <dbReference type="EMBL" id="KAF0981425.1"/>
    </source>
</evidence>
<dbReference type="Proteomes" id="UP000444721">
    <property type="component" value="Unassembled WGS sequence"/>
</dbReference>
<dbReference type="InterPro" id="IPR011009">
    <property type="entry name" value="Kinase-like_dom_sf"/>
</dbReference>
<dbReference type="VEuPathDB" id="AmoebaDB:NfTy_038010"/>
<keyword evidence="5" id="KW-1185">Reference proteome</keyword>
<protein>
    <recommendedName>
        <fullName evidence="3">ABC1 atypical kinase-like domain-containing protein</fullName>
    </recommendedName>
</protein>
<dbReference type="VEuPathDB" id="AmoebaDB:FDP41_012082"/>
<comment type="similarity">
    <text evidence="1">Belongs to the protein kinase superfamily. ADCK protein kinase family.</text>
</comment>
<dbReference type="CDD" id="cd13969">
    <property type="entry name" value="ADCK1-like"/>
    <property type="match status" value="1"/>
</dbReference>
<dbReference type="OMA" id="HYNISWM"/>